<evidence type="ECO:0000256" key="1">
    <source>
        <dbReference type="SAM" id="Phobius"/>
    </source>
</evidence>
<feature type="transmembrane region" description="Helical" evidence="1">
    <location>
        <begin position="132"/>
        <end position="150"/>
    </location>
</feature>
<feature type="transmembrane region" description="Helical" evidence="1">
    <location>
        <begin position="9"/>
        <end position="30"/>
    </location>
</feature>
<gene>
    <name evidence="2" type="ORF">AMJ40_03915</name>
</gene>
<organism evidence="2 3">
    <name type="scientific">candidate division TA06 bacterium DG_26</name>
    <dbReference type="NCBI Taxonomy" id="1703771"/>
    <lineage>
        <taxon>Bacteria</taxon>
        <taxon>Bacteria division TA06</taxon>
    </lineage>
</organism>
<accession>A0A0S7WIV4</accession>
<dbReference type="EMBL" id="LIZT01000031">
    <property type="protein sequence ID" value="KPJ50091.1"/>
    <property type="molecule type" value="Genomic_DNA"/>
</dbReference>
<dbReference type="PATRIC" id="fig|1703771.3.peg.1147"/>
<reference evidence="2 3" key="1">
    <citation type="journal article" date="2015" name="Microbiome">
        <title>Genomic resolution of linkages in carbon, nitrogen, and sulfur cycling among widespread estuary sediment bacteria.</title>
        <authorList>
            <person name="Baker B.J."/>
            <person name="Lazar C.S."/>
            <person name="Teske A.P."/>
            <person name="Dick G.J."/>
        </authorList>
    </citation>
    <scope>NUCLEOTIDE SEQUENCE [LARGE SCALE GENOMIC DNA]</scope>
    <source>
        <strain evidence="2">DG_26</strain>
    </source>
</reference>
<feature type="transmembrane region" description="Helical" evidence="1">
    <location>
        <begin position="101"/>
        <end position="120"/>
    </location>
</feature>
<protein>
    <recommendedName>
        <fullName evidence="4">VIT family protein</fullName>
    </recommendedName>
</protein>
<sequence>MKISLRKGFSFGLTSGVITTLGMMVGLHSSTHSRPAVIGGIIAVAIADALSDAVGIHISEESENRHSSREIWESTVATLFSKFFLALTFIVPVILLPLPHALLTSIAWGLSIVTLISFLIARNRPIPTHKVVLEHLLIVLIVILLTHYVGDWIASLT</sequence>
<name>A0A0S7WIV4_UNCT6</name>
<comment type="caution">
    <text evidence="2">The sequence shown here is derived from an EMBL/GenBank/DDBJ whole genome shotgun (WGS) entry which is preliminary data.</text>
</comment>
<proteinExistence type="predicted"/>
<evidence type="ECO:0008006" key="4">
    <source>
        <dbReference type="Google" id="ProtNLM"/>
    </source>
</evidence>
<evidence type="ECO:0000313" key="2">
    <source>
        <dbReference type="EMBL" id="KPJ50091.1"/>
    </source>
</evidence>
<feature type="transmembrane region" description="Helical" evidence="1">
    <location>
        <begin position="71"/>
        <end position="95"/>
    </location>
</feature>
<keyword evidence="1" id="KW-0812">Transmembrane</keyword>
<dbReference type="Proteomes" id="UP000051124">
    <property type="component" value="Unassembled WGS sequence"/>
</dbReference>
<keyword evidence="1" id="KW-0472">Membrane</keyword>
<feature type="transmembrane region" description="Helical" evidence="1">
    <location>
        <begin position="36"/>
        <end position="59"/>
    </location>
</feature>
<evidence type="ECO:0000313" key="3">
    <source>
        <dbReference type="Proteomes" id="UP000051124"/>
    </source>
</evidence>
<dbReference type="AlphaFoldDB" id="A0A0S7WIV4"/>
<keyword evidence="1" id="KW-1133">Transmembrane helix</keyword>